<evidence type="ECO:0000256" key="6">
    <source>
        <dbReference type="ARBA" id="ARBA00023235"/>
    </source>
</evidence>
<dbReference type="PROSITE" id="PS00710">
    <property type="entry name" value="PGM_PMM"/>
    <property type="match status" value="1"/>
</dbReference>
<feature type="domain" description="Alpha-D-phosphohexomutase C-terminal" evidence="8">
    <location>
        <begin position="401"/>
        <end position="453"/>
    </location>
</feature>
<evidence type="ECO:0000313" key="13">
    <source>
        <dbReference type="Proteomes" id="UP000231292"/>
    </source>
</evidence>
<evidence type="ECO:0000256" key="1">
    <source>
        <dbReference type="ARBA" id="ARBA00001946"/>
    </source>
</evidence>
<dbReference type="PANTHER" id="PTHR45745:SF1">
    <property type="entry name" value="PHOSPHOGLUCOMUTASE 2B-RELATED"/>
    <property type="match status" value="1"/>
</dbReference>
<dbReference type="InterPro" id="IPR005845">
    <property type="entry name" value="A-D-PHexomutase_a/b/a-II"/>
</dbReference>
<keyword evidence="5 7" id="KW-0460">Magnesium</keyword>
<accession>A0A2G9YIY2</accession>
<comment type="cofactor">
    <cofactor evidence="1">
        <name>Mg(2+)</name>
        <dbReference type="ChEBI" id="CHEBI:18420"/>
    </cofactor>
</comment>
<evidence type="ECO:0008006" key="14">
    <source>
        <dbReference type="Google" id="ProtNLM"/>
    </source>
</evidence>
<keyword evidence="6" id="KW-0413">Isomerase</keyword>
<protein>
    <recommendedName>
        <fullName evidence="14">Phosphoglucosamine mutase</fullName>
    </recommendedName>
</protein>
<feature type="domain" description="Alpha-D-phosphohexomutase alpha/beta/alpha" evidence="9">
    <location>
        <begin position="8"/>
        <end position="135"/>
    </location>
</feature>
<evidence type="ECO:0000256" key="2">
    <source>
        <dbReference type="ARBA" id="ARBA00010231"/>
    </source>
</evidence>
<evidence type="ECO:0000259" key="10">
    <source>
        <dbReference type="Pfam" id="PF02879"/>
    </source>
</evidence>
<dbReference type="SUPFAM" id="SSF53738">
    <property type="entry name" value="Phosphoglucomutase, first 3 domains"/>
    <property type="match status" value="2"/>
</dbReference>
<evidence type="ECO:0000256" key="7">
    <source>
        <dbReference type="RuleBase" id="RU004326"/>
    </source>
</evidence>
<dbReference type="InterPro" id="IPR036900">
    <property type="entry name" value="A-D-PHexomutase_C_sf"/>
</dbReference>
<dbReference type="EMBL" id="PCRK01000101">
    <property type="protein sequence ID" value="PIP19186.1"/>
    <property type="molecule type" value="Genomic_DNA"/>
</dbReference>
<sequence>MNDSVLQIKFGTDGWRAIIGDTYTFDNLRILSQATADYLGKGKKVAIGFDTRFMSDKFAKAAAQILSNNAIRVVLSDRPLPTPALSFAVKTLKMDLGIMITASHNPGEYNGFKIKMPSGGAAPIEVTKNVENLLGKNPVKCIGKVYPAGLEIEEKDLTKDYVKFIRSYIDFKRIKNKKFKVLVDAMYGSGDSFFAQVLKGTMIRLEFMRNTINPSFGGGRPEPVEENLKELKVRVKKEKFDLGIALDGDADRIAAVAPGGVFIHPQKILGLLALHLNQDRHFRGGVVKTICGTTMIDNIAKALKIRLYETPVGFKYISELMETEDIIAGGEEAGGMGVKGYIPERDGTMAGLLLIEMMAYRDKNILEILKETEKQFGKYYYVRQDLHLERRVEPKKETLPKELLGKKVIEVKDYDGIKLILEDGSWLMFRASGTEPIMRTYAEARSLSRANKLLKLGEEIISRDAI</sequence>
<organism evidence="12 13">
    <name type="scientific">Candidatus Sherwoodlollariibacterium unditelluris</name>
    <dbReference type="NCBI Taxonomy" id="1974757"/>
    <lineage>
        <taxon>Bacteria</taxon>
        <taxon>Pseudomonadati</taxon>
        <taxon>Candidatus Omnitrophota</taxon>
        <taxon>Candidatus Sherwoodlollariibacterium</taxon>
    </lineage>
</organism>
<dbReference type="Gene3D" id="3.40.120.10">
    <property type="entry name" value="Alpha-D-Glucose-1,6-Bisphosphate, subunit A, domain 3"/>
    <property type="match status" value="3"/>
</dbReference>
<dbReference type="InterPro" id="IPR016066">
    <property type="entry name" value="A-D-PHexomutase_CS"/>
</dbReference>
<dbReference type="InterPro" id="IPR005843">
    <property type="entry name" value="A-D-PHexomutase_C"/>
</dbReference>
<dbReference type="GO" id="GO:0008973">
    <property type="term" value="F:phosphopentomutase activity"/>
    <property type="evidence" value="ECO:0007669"/>
    <property type="project" value="TreeGrafter"/>
</dbReference>
<dbReference type="AlphaFoldDB" id="A0A2G9YIY2"/>
<name>A0A2G9YIY2_9BACT</name>
<dbReference type="Proteomes" id="UP000231292">
    <property type="component" value="Unassembled WGS sequence"/>
</dbReference>
<feature type="domain" description="Alpha-D-phosphohexomutase alpha/beta/alpha" evidence="10">
    <location>
        <begin position="159"/>
        <end position="258"/>
    </location>
</feature>
<comment type="caution">
    <text evidence="12">The sequence shown here is derived from an EMBL/GenBank/DDBJ whole genome shotgun (WGS) entry which is preliminary data.</text>
</comment>
<dbReference type="Pfam" id="PF02878">
    <property type="entry name" value="PGM_PMM_I"/>
    <property type="match status" value="1"/>
</dbReference>
<dbReference type="GO" id="GO:0005975">
    <property type="term" value="P:carbohydrate metabolic process"/>
    <property type="evidence" value="ECO:0007669"/>
    <property type="project" value="InterPro"/>
</dbReference>
<evidence type="ECO:0000256" key="3">
    <source>
        <dbReference type="ARBA" id="ARBA00022553"/>
    </source>
</evidence>
<dbReference type="Pfam" id="PF02879">
    <property type="entry name" value="PGM_PMM_II"/>
    <property type="match status" value="1"/>
</dbReference>
<keyword evidence="4 7" id="KW-0479">Metal-binding</keyword>
<evidence type="ECO:0000256" key="4">
    <source>
        <dbReference type="ARBA" id="ARBA00022723"/>
    </source>
</evidence>
<dbReference type="Pfam" id="PF00408">
    <property type="entry name" value="PGM_PMM_IV"/>
    <property type="match status" value="1"/>
</dbReference>
<dbReference type="InterPro" id="IPR005846">
    <property type="entry name" value="A-D-PHexomutase_a/b/a-III"/>
</dbReference>
<evidence type="ECO:0000313" key="12">
    <source>
        <dbReference type="EMBL" id="PIP19186.1"/>
    </source>
</evidence>
<reference evidence="12 13" key="1">
    <citation type="submission" date="2017-09" db="EMBL/GenBank/DDBJ databases">
        <title>Depth-based differentiation of microbial function through sediment-hosted aquifers and enrichment of novel symbionts in the deep terrestrial subsurface.</title>
        <authorList>
            <person name="Probst A.J."/>
            <person name="Ladd B."/>
            <person name="Jarett J.K."/>
            <person name="Geller-Mcgrath D.E."/>
            <person name="Sieber C.M."/>
            <person name="Emerson J.B."/>
            <person name="Anantharaman K."/>
            <person name="Thomas B.C."/>
            <person name="Malmstrom R."/>
            <person name="Stieglmeier M."/>
            <person name="Klingl A."/>
            <person name="Woyke T."/>
            <person name="Ryan C.M."/>
            <person name="Banfield J.F."/>
        </authorList>
    </citation>
    <scope>NUCLEOTIDE SEQUENCE [LARGE SCALE GENOMIC DNA]</scope>
    <source>
        <strain evidence="12">CG23_combo_of_CG06-09_8_20_14_all_41_10</strain>
    </source>
</reference>
<dbReference type="PANTHER" id="PTHR45745">
    <property type="entry name" value="PHOSPHOMANNOMUTASE 45A"/>
    <property type="match status" value="1"/>
</dbReference>
<dbReference type="InterPro" id="IPR005844">
    <property type="entry name" value="A-D-PHexomutase_a/b/a-I"/>
</dbReference>
<comment type="similarity">
    <text evidence="2 7">Belongs to the phosphohexose mutase family.</text>
</comment>
<dbReference type="PRINTS" id="PR00509">
    <property type="entry name" value="PGMPMM"/>
</dbReference>
<evidence type="ECO:0000256" key="5">
    <source>
        <dbReference type="ARBA" id="ARBA00022842"/>
    </source>
</evidence>
<dbReference type="GO" id="GO:0006166">
    <property type="term" value="P:purine ribonucleoside salvage"/>
    <property type="evidence" value="ECO:0007669"/>
    <property type="project" value="TreeGrafter"/>
</dbReference>
<evidence type="ECO:0000259" key="8">
    <source>
        <dbReference type="Pfam" id="PF00408"/>
    </source>
</evidence>
<dbReference type="InterPro" id="IPR016055">
    <property type="entry name" value="A-D-PHexomutase_a/b/a-I/II/III"/>
</dbReference>
<evidence type="ECO:0000259" key="11">
    <source>
        <dbReference type="Pfam" id="PF02880"/>
    </source>
</evidence>
<dbReference type="GO" id="GO:0000287">
    <property type="term" value="F:magnesium ion binding"/>
    <property type="evidence" value="ECO:0007669"/>
    <property type="project" value="InterPro"/>
</dbReference>
<feature type="domain" description="Alpha-D-phosphohexomutase alpha/beta/alpha" evidence="11">
    <location>
        <begin position="265"/>
        <end position="374"/>
    </location>
</feature>
<gene>
    <name evidence="12" type="ORF">COX41_04135</name>
</gene>
<dbReference type="Gene3D" id="3.30.310.50">
    <property type="entry name" value="Alpha-D-phosphohexomutase, C-terminal domain"/>
    <property type="match status" value="1"/>
</dbReference>
<dbReference type="Pfam" id="PF02880">
    <property type="entry name" value="PGM_PMM_III"/>
    <property type="match status" value="1"/>
</dbReference>
<keyword evidence="3" id="KW-0597">Phosphoprotein</keyword>
<dbReference type="InterPro" id="IPR005841">
    <property type="entry name" value="Alpha-D-phosphohexomutase_SF"/>
</dbReference>
<dbReference type="SUPFAM" id="SSF55957">
    <property type="entry name" value="Phosphoglucomutase, C-terminal domain"/>
    <property type="match status" value="1"/>
</dbReference>
<dbReference type="CDD" id="cd05800">
    <property type="entry name" value="PGM_like2"/>
    <property type="match status" value="1"/>
</dbReference>
<proteinExistence type="inferred from homology"/>
<evidence type="ECO:0000259" key="9">
    <source>
        <dbReference type="Pfam" id="PF02878"/>
    </source>
</evidence>